<dbReference type="VEuPathDB" id="PlasmoDB:PRELSG_1458500"/>
<dbReference type="Pfam" id="PF12314">
    <property type="entry name" value="IMCp"/>
    <property type="match status" value="1"/>
</dbReference>
<keyword evidence="1" id="KW-0175">Coiled coil</keyword>
<keyword evidence="3" id="KW-1185">Reference proteome</keyword>
<feature type="coiled-coil region" evidence="1">
    <location>
        <begin position="393"/>
        <end position="452"/>
    </location>
</feature>
<dbReference type="KEGG" id="prel:PRELSG_1458500"/>
<evidence type="ECO:0000256" key="1">
    <source>
        <dbReference type="SAM" id="Coils"/>
    </source>
</evidence>
<accession>A0A1J1HBR4</accession>
<gene>
    <name evidence="2" type="ORF">PRELSG_1458500</name>
</gene>
<proteinExistence type="predicted"/>
<dbReference type="GeneID" id="39739017"/>
<dbReference type="OrthoDB" id="377983at2759"/>
<evidence type="ECO:0000313" key="3">
    <source>
        <dbReference type="Proteomes" id="UP000220158"/>
    </source>
</evidence>
<sequence>MTQIKPLMLDPIKQIKFVEKPRYYYDTSHIDIPCFKYIDKRCVDLHKNYIYKNRYLKKTIFVEKIKYIPKFVTKEKIIDVPQIVYKNKYVDKPIYIMKNKIISKPVNMVVEKVIPILKEKTKNKTKCLDEIEINKFLEKKYVKSTISIKNYDNNVIRACSILETLIKKTNNKNYKIFFIYLKSYLRFRKNVLGNNINYYNLNSASFLKNRNNENILNIKEEIEEYEKHDIFFNKEINKFICCILEENKSNLYNSCKEEVENEETPHIKNTKEPKKKINLNNYVIDHNIYMENENKPSLISKNNETENLESPVVIPYEYFIKGKKEEIHLLDGKLNENCNVLHPIFSDLNKLKKKENCNEIKISELHINLKVENRENFKKFYEKSYEKPYFEFLSNEESNNLNLRKKKENNENIYKCKRTMRKSAIIQNSNRKKREQNNNNTLEKDYKKKNINETLCKKNSSDSDLIIGNFIKNVRNDKLLYRHKNEVEEKFKEERKNENEILYINSLYNNNYSEQSNIKKIENDKMVDVESKKYIRNCYKLNKLLDYKKSIKEDETIFILLYKIINELKIHNNYTKNKKIEEKKIMYIYKAQNIIYKYKKLFENHSNNIQKLHYYLKKNEVILLKDILVYIVEVMNKIKREYKGMEKQIEKQILELEETICNRST</sequence>
<protein>
    <submittedName>
        <fullName evidence="2">Uncharacterized protein</fullName>
    </submittedName>
</protein>
<name>A0A1J1HBR4_PLARL</name>
<evidence type="ECO:0000313" key="2">
    <source>
        <dbReference type="EMBL" id="CRH02851.1"/>
    </source>
</evidence>
<reference evidence="2 3" key="1">
    <citation type="submission" date="2015-04" db="EMBL/GenBank/DDBJ databases">
        <authorList>
            <consortium name="Pathogen Informatics"/>
        </authorList>
    </citation>
    <scope>NUCLEOTIDE SEQUENCE [LARGE SCALE GENOMIC DNA]</scope>
    <source>
        <strain evidence="2 3">SGS1</strain>
    </source>
</reference>
<dbReference type="Proteomes" id="UP000220158">
    <property type="component" value="Chromosome 14"/>
</dbReference>
<dbReference type="EMBL" id="LN835309">
    <property type="protein sequence ID" value="CRH02851.1"/>
    <property type="molecule type" value="Genomic_DNA"/>
</dbReference>
<dbReference type="RefSeq" id="XP_028535371.1">
    <property type="nucleotide sequence ID" value="XM_028679683.1"/>
</dbReference>
<dbReference type="OMA" id="ICCILEE"/>
<dbReference type="AlphaFoldDB" id="A0A1J1HBR4"/>
<organism evidence="2 3">
    <name type="scientific">Plasmodium relictum</name>
    <dbReference type="NCBI Taxonomy" id="85471"/>
    <lineage>
        <taxon>Eukaryota</taxon>
        <taxon>Sar</taxon>
        <taxon>Alveolata</taxon>
        <taxon>Apicomplexa</taxon>
        <taxon>Aconoidasida</taxon>
        <taxon>Haemosporida</taxon>
        <taxon>Plasmodiidae</taxon>
        <taxon>Plasmodium</taxon>
        <taxon>Plasmodium (Haemamoeba)</taxon>
    </lineage>
</organism>
<dbReference type="InterPro" id="IPR022086">
    <property type="entry name" value="IMCp"/>
</dbReference>